<dbReference type="Proteomes" id="UP001152766">
    <property type="component" value="Unassembled WGS sequence"/>
</dbReference>
<sequence>MTGAPKGKLPEGGDVVSCWFPYDEKPDERGGKLRPALVVTAESDINGQFLRVAYPTGQRTPDKNAAPLPPHCFTVDPRGGLTQQTVFDFSRVLRLPFTDKWFEPWSGVPTILLCKLTPDQLPSARSARLAGEAITAARLATKAANTKAAAAPVTVTIKQPKRIVQVPRKNPTAEGRNDGQ</sequence>
<organism evidence="1 2">
    <name type="scientific">Pelomonas aquatica</name>
    <dbReference type="NCBI Taxonomy" id="431058"/>
    <lineage>
        <taxon>Bacteria</taxon>
        <taxon>Pseudomonadati</taxon>
        <taxon>Pseudomonadota</taxon>
        <taxon>Betaproteobacteria</taxon>
        <taxon>Burkholderiales</taxon>
        <taxon>Sphaerotilaceae</taxon>
        <taxon>Roseateles</taxon>
    </lineage>
</organism>
<keyword evidence="2" id="KW-1185">Reference proteome</keyword>
<comment type="caution">
    <text evidence="1">The sequence shown here is derived from an EMBL/GenBank/DDBJ whole genome shotgun (WGS) entry which is preliminary data.</text>
</comment>
<gene>
    <name evidence="1" type="ORF">EXJ73_12550</name>
</gene>
<evidence type="ECO:0000313" key="2">
    <source>
        <dbReference type="Proteomes" id="UP001152766"/>
    </source>
</evidence>
<dbReference type="AlphaFoldDB" id="A0A9X4R551"/>
<protein>
    <submittedName>
        <fullName evidence="1">Uncharacterized protein</fullName>
    </submittedName>
</protein>
<dbReference type="RefSeq" id="WP_268147748.1">
    <property type="nucleotide sequence ID" value="NZ_JAPPUW010000003.1"/>
</dbReference>
<reference evidence="1" key="1">
    <citation type="submission" date="2019-02" db="EMBL/GenBank/DDBJ databases">
        <title>Draft genome of the type strain Pelomonas aquatica CCUG 52575T.</title>
        <authorList>
            <person name="Gomila M."/>
            <person name="Lalucat J."/>
        </authorList>
    </citation>
    <scope>NUCLEOTIDE SEQUENCE</scope>
    <source>
        <strain evidence="1">CCUG 52575</strain>
    </source>
</reference>
<evidence type="ECO:0000313" key="1">
    <source>
        <dbReference type="EMBL" id="MDG0863295.1"/>
    </source>
</evidence>
<accession>A0A9X4R551</accession>
<proteinExistence type="predicted"/>
<dbReference type="EMBL" id="SGUG01000016">
    <property type="protein sequence ID" value="MDG0863295.1"/>
    <property type="molecule type" value="Genomic_DNA"/>
</dbReference>
<name>A0A9X4R551_9BURK</name>